<name>A0AAF0FK03_9CAUD</name>
<keyword evidence="2" id="KW-1185">Reference proteome</keyword>
<dbReference type="EMBL" id="OQ319936">
    <property type="protein sequence ID" value="WFG37536.1"/>
    <property type="molecule type" value="Genomic_DNA"/>
</dbReference>
<accession>A0AAF0FK03</accession>
<organism evidence="1 2">
    <name type="scientific">Pseudomonas phage 20Sep416</name>
    <dbReference type="NCBI Taxonomy" id="3028488"/>
    <lineage>
        <taxon>Viruses</taxon>
        <taxon>Duplodnaviria</taxon>
        <taxon>Heunggongvirae</taxon>
        <taxon>Uroviricota</taxon>
        <taxon>Caudoviricetes</taxon>
        <taxon>Vandenendeviridae</taxon>
        <taxon>Skurskavirinae</taxon>
        <taxon>Pakpunavirus</taxon>
        <taxon>Pakpunavirus pv20Sep416</taxon>
    </lineage>
</organism>
<dbReference type="Proteomes" id="UP001216637">
    <property type="component" value="Segment"/>
</dbReference>
<sequence>MLDSLGHSCRMALKQDKPPIRRLKNGSCSSVQK</sequence>
<proteinExistence type="predicted"/>
<gene>
    <name evidence="1" type="ORF">20Sep416_00041</name>
</gene>
<reference evidence="1 2" key="1">
    <citation type="submission" date="2023-01" db="EMBL/GenBank/DDBJ databases">
        <authorList>
            <person name="Vainberg Slutskin I."/>
        </authorList>
    </citation>
    <scope>NUCLEOTIDE SEQUENCE [LARGE SCALE GENOMIC DNA]</scope>
</reference>
<protein>
    <submittedName>
        <fullName evidence="1">Uncharacterized protein</fullName>
    </submittedName>
</protein>
<evidence type="ECO:0000313" key="1">
    <source>
        <dbReference type="EMBL" id="WFG37536.1"/>
    </source>
</evidence>
<evidence type="ECO:0000313" key="2">
    <source>
        <dbReference type="Proteomes" id="UP001216637"/>
    </source>
</evidence>